<feature type="domain" description="GB1/RHD3-type G" evidence="9">
    <location>
        <begin position="90"/>
        <end position="216"/>
    </location>
</feature>
<evidence type="ECO:0000256" key="4">
    <source>
        <dbReference type="ARBA" id="ARBA00022859"/>
    </source>
</evidence>
<evidence type="ECO:0000256" key="7">
    <source>
        <dbReference type="SAM" id="Coils"/>
    </source>
</evidence>
<evidence type="ECO:0000256" key="3">
    <source>
        <dbReference type="ARBA" id="ARBA00022801"/>
    </source>
</evidence>
<dbReference type="GO" id="GO:0005525">
    <property type="term" value="F:GTP binding"/>
    <property type="evidence" value="ECO:0007669"/>
    <property type="project" value="UniProtKB-KW"/>
</dbReference>
<feature type="compositionally biased region" description="Basic residues" evidence="8">
    <location>
        <begin position="31"/>
        <end position="41"/>
    </location>
</feature>
<evidence type="ECO:0000256" key="5">
    <source>
        <dbReference type="ARBA" id="ARBA00023134"/>
    </source>
</evidence>
<evidence type="ECO:0000313" key="10">
    <source>
        <dbReference type="EMBL" id="KAB0353826.1"/>
    </source>
</evidence>
<gene>
    <name evidence="10" type="ORF">FD755_023479</name>
</gene>
<name>A0A5N3VX97_MUNRE</name>
<dbReference type="SUPFAM" id="SSF48340">
    <property type="entry name" value="Interferon-induced guanylate-binding protein 1 (GBP1), C-terminal domain"/>
    <property type="match status" value="1"/>
</dbReference>
<evidence type="ECO:0000256" key="8">
    <source>
        <dbReference type="SAM" id="MobiDB-lite"/>
    </source>
</evidence>
<keyword evidence="1" id="KW-0399">Innate immunity</keyword>
<feature type="region of interest" description="Disordered" evidence="8">
    <location>
        <begin position="23"/>
        <end position="44"/>
    </location>
</feature>
<organism evidence="10 11">
    <name type="scientific">Muntiacus reevesi</name>
    <name type="common">Reeves' muntjac</name>
    <name type="synonym">Cervus reevesi</name>
    <dbReference type="NCBI Taxonomy" id="9886"/>
    <lineage>
        <taxon>Eukaryota</taxon>
        <taxon>Metazoa</taxon>
        <taxon>Chordata</taxon>
        <taxon>Craniata</taxon>
        <taxon>Vertebrata</taxon>
        <taxon>Euteleostomi</taxon>
        <taxon>Mammalia</taxon>
        <taxon>Eutheria</taxon>
        <taxon>Laurasiatheria</taxon>
        <taxon>Artiodactyla</taxon>
        <taxon>Ruminantia</taxon>
        <taxon>Pecora</taxon>
        <taxon>Cervidae</taxon>
        <taxon>Muntiacinae</taxon>
        <taxon>Muntiacus</taxon>
    </lineage>
</organism>
<sequence>ILSPEIRNKTRVPTLTTAIQHSFRSFGHSNQSRKRSKGIQKGKHEFSKEDIQMANKHMKRWSTSLIIREMQIKATMRYHYTPGDNQNNPWIFALAILSSSTFVFNSMRTINQQAMDQLHYVIELTDRIRAKSTPDVDGVEDSADFVSFFPDFVWTLRDFSLDLEADGQSITGKEYLENSLKLKKGTSPKDKTFNLPRLCIRKFFPKKKCFIFDRPLTGRNWASLRNCVTLNLCNKLRSSVPTFLAIPKLKLSQEASRWMDLVSPIPSLETLVQTYVSTINSGDLPCMENVVLALAEIKNTAALQKAIVHYDQQMGQELQLPTETLQELLDLHRANKKRDDLCNQNLKASEDHCSALLKDIFSPLEEEMKQGIYLKPGDYRLFIEKMQELKKKYFQEPRKGIQEYLKSKESVTDAVLQTDQMLSEKEKLIEVERVKAESAQAAAKMLEEMQIKNQQMMEQKEKSYQEHVKQLTEKMERDRTQLLEEQERTLPVKLQEQSRLLQEGFQEETRLLHNEIQNLQKNMNKPKKECFLS</sequence>
<dbReference type="AlphaFoldDB" id="A0A5N3VX97"/>
<dbReference type="CDD" id="cd16269">
    <property type="entry name" value="GBP_C"/>
    <property type="match status" value="1"/>
</dbReference>
<proteinExistence type="inferred from homology"/>
<dbReference type="InterPro" id="IPR037684">
    <property type="entry name" value="GBP_C"/>
</dbReference>
<comment type="caution">
    <text evidence="10">The sequence shown here is derived from an EMBL/GenBank/DDBJ whole genome shotgun (WGS) entry which is preliminary data.</text>
</comment>
<dbReference type="PANTHER" id="PTHR10751">
    <property type="entry name" value="GUANYLATE BINDING PROTEIN"/>
    <property type="match status" value="1"/>
</dbReference>
<dbReference type="SUPFAM" id="SSF52540">
    <property type="entry name" value="P-loop containing nucleoside triphosphate hydrolases"/>
    <property type="match status" value="1"/>
</dbReference>
<feature type="coiled-coil region" evidence="7">
    <location>
        <begin position="439"/>
        <end position="522"/>
    </location>
</feature>
<keyword evidence="4" id="KW-0391">Immunity</keyword>
<feature type="non-terminal residue" evidence="10">
    <location>
        <position position="1"/>
    </location>
</feature>
<evidence type="ECO:0000313" key="11">
    <source>
        <dbReference type="Proteomes" id="UP000326062"/>
    </source>
</evidence>
<keyword evidence="11" id="KW-1185">Reference proteome</keyword>
<dbReference type="InterPro" id="IPR030386">
    <property type="entry name" value="G_GB1_RHD3_dom"/>
</dbReference>
<dbReference type="Pfam" id="PF02263">
    <property type="entry name" value="GBP"/>
    <property type="match status" value="1"/>
</dbReference>
<dbReference type="InterPro" id="IPR003191">
    <property type="entry name" value="Guanylate-bd/ATL_C"/>
</dbReference>
<evidence type="ECO:0000259" key="9">
    <source>
        <dbReference type="PROSITE" id="PS51715"/>
    </source>
</evidence>
<dbReference type="GO" id="GO:0003924">
    <property type="term" value="F:GTPase activity"/>
    <property type="evidence" value="ECO:0007669"/>
    <property type="project" value="InterPro"/>
</dbReference>
<evidence type="ECO:0000256" key="1">
    <source>
        <dbReference type="ARBA" id="ARBA00022588"/>
    </source>
</evidence>
<evidence type="ECO:0000256" key="2">
    <source>
        <dbReference type="ARBA" id="ARBA00022741"/>
    </source>
</evidence>
<dbReference type="Proteomes" id="UP000326062">
    <property type="component" value="Unassembled WGS sequence"/>
</dbReference>
<keyword evidence="5" id="KW-0342">GTP-binding</keyword>
<dbReference type="GO" id="GO:0045087">
    <property type="term" value="P:innate immune response"/>
    <property type="evidence" value="ECO:0007669"/>
    <property type="project" value="UniProtKB-KW"/>
</dbReference>
<accession>A0A5N3VX97</accession>
<dbReference type="PROSITE" id="PS51715">
    <property type="entry name" value="G_GB1_RHD3"/>
    <property type="match status" value="1"/>
</dbReference>
<evidence type="ECO:0000256" key="6">
    <source>
        <dbReference type="PROSITE-ProRule" id="PRU01052"/>
    </source>
</evidence>
<keyword evidence="2" id="KW-0547">Nucleotide-binding</keyword>
<protein>
    <recommendedName>
        <fullName evidence="9">GB1/RHD3-type G domain-containing protein</fullName>
    </recommendedName>
</protein>
<keyword evidence="7" id="KW-0175">Coiled coil</keyword>
<dbReference type="Pfam" id="PF02841">
    <property type="entry name" value="GBP_C"/>
    <property type="match status" value="1"/>
</dbReference>
<dbReference type="InterPro" id="IPR015894">
    <property type="entry name" value="Guanylate-bd_N"/>
</dbReference>
<comment type="similarity">
    <text evidence="6">Belongs to the TRAFAC class dynamin-like GTPase superfamily. GB1/RHD3 GTPase family.</text>
</comment>
<reference evidence="10 11" key="1">
    <citation type="submission" date="2019-06" db="EMBL/GenBank/DDBJ databases">
        <title>Discovery of a novel chromosome fission-fusion reversal in muntjac.</title>
        <authorList>
            <person name="Mudd A.B."/>
            <person name="Bredeson J.V."/>
            <person name="Baum R."/>
            <person name="Hockemeyer D."/>
            <person name="Rokhsar D.S."/>
        </authorList>
    </citation>
    <scope>NUCLEOTIDE SEQUENCE [LARGE SCALE GENOMIC DNA]</scope>
    <source>
        <strain evidence="10">UCam_UCB_Mr</strain>
        <tissue evidence="10">Fibroblast cell line</tissue>
    </source>
</reference>
<dbReference type="Gene3D" id="3.40.50.300">
    <property type="entry name" value="P-loop containing nucleotide triphosphate hydrolases"/>
    <property type="match status" value="1"/>
</dbReference>
<dbReference type="EMBL" id="VCEB01000331">
    <property type="protein sequence ID" value="KAB0353826.1"/>
    <property type="molecule type" value="Genomic_DNA"/>
</dbReference>
<keyword evidence="3" id="KW-0378">Hydrolase</keyword>
<dbReference type="InterPro" id="IPR027417">
    <property type="entry name" value="P-loop_NTPase"/>
</dbReference>
<dbReference type="InterPro" id="IPR036543">
    <property type="entry name" value="Guanylate-bd_C_sf"/>
</dbReference>
<dbReference type="Gene3D" id="1.20.1000.10">
    <property type="entry name" value="Guanylate-binding protein, C-terminal domain"/>
    <property type="match status" value="2"/>
</dbReference>